<dbReference type="AlphaFoldDB" id="A0A843UK22"/>
<evidence type="ECO:0000256" key="3">
    <source>
        <dbReference type="SAM" id="Phobius"/>
    </source>
</evidence>
<protein>
    <recommendedName>
        <fullName evidence="4">Glycosyl transferase CAP10 domain-containing protein</fullName>
    </recommendedName>
</protein>
<proteinExistence type="inferred from homology"/>
<evidence type="ECO:0000259" key="4">
    <source>
        <dbReference type="SMART" id="SM00672"/>
    </source>
</evidence>
<feature type="domain" description="Glycosyl transferase CAP10" evidence="4">
    <location>
        <begin position="222"/>
        <end position="435"/>
    </location>
</feature>
<accession>A0A843UK22</accession>
<comment type="caution">
    <text evidence="5">The sequence shown here is derived from an EMBL/GenBank/DDBJ whole genome shotgun (WGS) entry which is preliminary data.</text>
</comment>
<dbReference type="InterPro" id="IPR006598">
    <property type="entry name" value="CAP10"/>
</dbReference>
<evidence type="ECO:0000256" key="1">
    <source>
        <dbReference type="ARBA" id="ARBA00010118"/>
    </source>
</evidence>
<dbReference type="SMART" id="SM00672">
    <property type="entry name" value="CAP10"/>
    <property type="match status" value="1"/>
</dbReference>
<dbReference type="PANTHER" id="PTHR12203:SF35">
    <property type="entry name" value="PROTEIN O-GLUCOSYLTRANSFERASE 1"/>
    <property type="match status" value="1"/>
</dbReference>
<keyword evidence="3" id="KW-0472">Membrane</keyword>
<dbReference type="GO" id="GO:0016740">
    <property type="term" value="F:transferase activity"/>
    <property type="evidence" value="ECO:0007669"/>
    <property type="project" value="UniProtKB-KW"/>
</dbReference>
<reference evidence="5" key="1">
    <citation type="submission" date="2017-07" db="EMBL/GenBank/DDBJ databases">
        <title>Taro Niue Genome Assembly and Annotation.</title>
        <authorList>
            <person name="Atibalentja N."/>
            <person name="Keating K."/>
            <person name="Fields C.J."/>
        </authorList>
    </citation>
    <scope>NUCLEOTIDE SEQUENCE</scope>
    <source>
        <strain evidence="5">Niue_2</strain>
        <tissue evidence="5">Leaf</tissue>
    </source>
</reference>
<evidence type="ECO:0000313" key="6">
    <source>
        <dbReference type="Proteomes" id="UP000652761"/>
    </source>
</evidence>
<dbReference type="EMBL" id="NMUH01000723">
    <property type="protein sequence ID" value="MQL83858.1"/>
    <property type="molecule type" value="Genomic_DNA"/>
</dbReference>
<sequence length="435" mass="49104">MGRGSGVFYGCGSTSIRRGGLLQRCSPRRFRARVAGVFPSSCTALVVLLVSSALVMLLLRKAGDVALRTKTVAGHNLEPTPWHLFPPKEDAVSGGKAESFSRASRILRCSYLTCPASSSFWVATSSSSSLSSRCRKNKGTPNGKTQQRQCPPFFLSIHRDLDPWRQSRISAFTLAAAKEHAAMRVLIVGGRLYVDLYYACVQSRAMFTLWGLLQLLQRYPGMVPDVDLMFDCMDRPAVLRSDYESGDSAGSRWPPPPLFRYCTTKDHFDIPFPDWSFWGWPEINVEPWDEEFKSIKLGSQARPWALKHDVAYWKGNPDVDSPIRMELLNCNDSKVWGAKILRQNWVEEAKSGFQESKLSNQCNHRYKIYAEGYAWSVSLKYIISCGSLALLIDPQYEDFFSRGLIPRENYWPISRANLCKSIKSTVLWGNAHPTE</sequence>
<evidence type="ECO:0000313" key="5">
    <source>
        <dbReference type="EMBL" id="MQL83858.1"/>
    </source>
</evidence>
<keyword evidence="6" id="KW-1185">Reference proteome</keyword>
<dbReference type="PANTHER" id="PTHR12203">
    <property type="entry name" value="KDEL LYS-ASP-GLU-LEU CONTAINING - RELATED"/>
    <property type="match status" value="1"/>
</dbReference>
<dbReference type="Proteomes" id="UP000652761">
    <property type="component" value="Unassembled WGS sequence"/>
</dbReference>
<keyword evidence="3" id="KW-1133">Transmembrane helix</keyword>
<comment type="similarity">
    <text evidence="1">Belongs to the glycosyltransferase 90 family.</text>
</comment>
<dbReference type="Pfam" id="PF05686">
    <property type="entry name" value="Glyco_transf_90"/>
    <property type="match status" value="1"/>
</dbReference>
<evidence type="ECO:0000256" key="2">
    <source>
        <dbReference type="ARBA" id="ARBA00022679"/>
    </source>
</evidence>
<dbReference type="OrthoDB" id="202415at2759"/>
<feature type="non-terminal residue" evidence="5">
    <location>
        <position position="435"/>
    </location>
</feature>
<name>A0A843UK22_COLES</name>
<dbReference type="InterPro" id="IPR051091">
    <property type="entry name" value="O-Glucosyltr/Glycosyltrsf_90"/>
</dbReference>
<feature type="transmembrane region" description="Helical" evidence="3">
    <location>
        <begin position="34"/>
        <end position="59"/>
    </location>
</feature>
<keyword evidence="2" id="KW-0808">Transferase</keyword>
<gene>
    <name evidence="5" type="ORF">Taro_016369</name>
</gene>
<organism evidence="5 6">
    <name type="scientific">Colocasia esculenta</name>
    <name type="common">Wild taro</name>
    <name type="synonym">Arum esculentum</name>
    <dbReference type="NCBI Taxonomy" id="4460"/>
    <lineage>
        <taxon>Eukaryota</taxon>
        <taxon>Viridiplantae</taxon>
        <taxon>Streptophyta</taxon>
        <taxon>Embryophyta</taxon>
        <taxon>Tracheophyta</taxon>
        <taxon>Spermatophyta</taxon>
        <taxon>Magnoliopsida</taxon>
        <taxon>Liliopsida</taxon>
        <taxon>Araceae</taxon>
        <taxon>Aroideae</taxon>
        <taxon>Colocasieae</taxon>
        <taxon>Colocasia</taxon>
    </lineage>
</organism>
<keyword evidence="3" id="KW-0812">Transmembrane</keyword>